<proteinExistence type="inferred from homology"/>
<dbReference type="PANTHER" id="PTHR47320:SF1">
    <property type="entry name" value="BIFUNCTIONAL URIDYLYLTRANSFERASE_URIDYLYL-REMOVING ENZYME"/>
    <property type="match status" value="1"/>
</dbReference>
<dbReference type="OrthoDB" id="9758038at2"/>
<sequence>MTQPELSVWNFGKAENSLACREALSLAQQHLKSLFFEKHADIDWLVHQQALFVDEVLQFLWQAHVPDATPATLIAVGGYGRGELQPFSDVDLLILLDEAISDSPPAALSQFLTDLWDVGLDIGHSVRSIAECRAQAEEDISIATNLLEARYLCGEAALFTELEQLTVSNKTWDTRLFFERKRQEQIERHRKYNETANNLEPNIKESPGGLRDIQVITWVAQQHFSVTNLAGLNEKGFLAQSEYDVLEKARRFLWQIRFALHHQAGRKQEKLMFDHQRELAKKLGYQDTEKRMAVEHFMKDYYLAARAVGQMNALLLQIFEENIIQAAEPGDIQPINRRFQAHNGYLETINAGIFAFYPYALLEVFLLLQQHPHLKGIRAATIRQIHAHLHLIDRRFRKDIKNRSLFMEIIRQPKGITHEFRRMNQLGVLGAYLPAFGNIVGQMQHDLFHAYTVDEHTLFLVGNLRRFSCEEFNAEFPLCSSVFYQLAKPQLLYIAGIFHDIAKGRGGDHSILGVADAEQFCQQHSISAYDTQIVTFLVRHHLSMSATAQRKDIEDPEVIREFADLVGSVERLNYLYLLTVADIRATNRNLWNSWRDSLLKQLYHSTRQWLENTEQQAKNIEEKSQKKHQQALAELIDKGYQNQSISDLWQDYGLDYFLRHSVDEIVWHTRNRLDRPDQEPLILVRQHNNEAATLELFIFSRDRRGLFAAMTATLEQLQLNILDAKINTTETGNTLNTFIINGAAQRHQDIINAMQQQLARTQLTSGYNPQMMPRISRLFKTEPTIKFTDNPQLNHTVMELYTHDRPGLISAVAQVLLSQQLQLMNAKLTTLGDQVEDVFFISNDDDNMLTSSEQDNLYSTLKDTLMQQAEQKVSTISF</sequence>
<dbReference type="HAMAP" id="MF_00277">
    <property type="entry name" value="PII_uridylyl_transf"/>
    <property type="match status" value="1"/>
</dbReference>
<dbReference type="Proteomes" id="UP000009145">
    <property type="component" value="Chromosome"/>
</dbReference>
<feature type="domain" description="ACT" evidence="9">
    <location>
        <begin position="797"/>
        <end position="878"/>
    </location>
</feature>
<dbReference type="PROSITE" id="PS51831">
    <property type="entry name" value="HD"/>
    <property type="match status" value="1"/>
</dbReference>
<dbReference type="Gene3D" id="1.20.120.330">
    <property type="entry name" value="Nucleotidyltransferases domain 2"/>
    <property type="match status" value="1"/>
</dbReference>
<comment type="similarity">
    <text evidence="8">Belongs to the GlnD family.</text>
</comment>
<keyword evidence="1 8" id="KW-0808">Transferase</keyword>
<dbReference type="SMART" id="SM00471">
    <property type="entry name" value="HDc"/>
    <property type="match status" value="1"/>
</dbReference>
<keyword evidence="12" id="KW-1185">Reference proteome</keyword>
<dbReference type="InterPro" id="IPR045865">
    <property type="entry name" value="ACT-like_dom_sf"/>
</dbReference>
<evidence type="ECO:0000259" key="9">
    <source>
        <dbReference type="PROSITE" id="PS51671"/>
    </source>
</evidence>
<evidence type="ECO:0000256" key="8">
    <source>
        <dbReference type="HAMAP-Rule" id="MF_00277"/>
    </source>
</evidence>
<evidence type="ECO:0000313" key="11">
    <source>
        <dbReference type="EMBL" id="AFJ01896.1"/>
    </source>
</evidence>
<keyword evidence="3" id="KW-0677">Repeat</keyword>
<keyword evidence="5 8" id="KW-0460">Magnesium</keyword>
<organism evidence="11 12">
    <name type="scientific">Methylophaga frappieri (strain ATCC BAA-2434 / DSM 25690 / JAM7)</name>
    <dbReference type="NCBI Taxonomy" id="754477"/>
    <lineage>
        <taxon>Bacteria</taxon>
        <taxon>Pseudomonadati</taxon>
        <taxon>Pseudomonadota</taxon>
        <taxon>Gammaproteobacteria</taxon>
        <taxon>Thiotrichales</taxon>
        <taxon>Piscirickettsiaceae</taxon>
        <taxon>Methylophaga</taxon>
    </lineage>
</organism>
<keyword evidence="6 8" id="KW-0511">Multifunctional enzyme</keyword>
<dbReference type="STRING" id="754477.Q7C_725"/>
<evidence type="ECO:0000256" key="2">
    <source>
        <dbReference type="ARBA" id="ARBA00022695"/>
    </source>
</evidence>
<dbReference type="Pfam" id="PF01966">
    <property type="entry name" value="HD"/>
    <property type="match status" value="1"/>
</dbReference>
<dbReference type="CDD" id="cd04899">
    <property type="entry name" value="ACT_ACR-UUR-like_2"/>
    <property type="match status" value="1"/>
</dbReference>
<dbReference type="InterPro" id="IPR002934">
    <property type="entry name" value="Polymerase_NTP_transf_dom"/>
</dbReference>
<dbReference type="EC" id="3.1.4.-" evidence="8"/>
<comment type="cofactor">
    <cofactor evidence="8">
        <name>Mg(2+)</name>
        <dbReference type="ChEBI" id="CHEBI:18420"/>
    </cofactor>
</comment>
<dbReference type="InterPro" id="IPR013546">
    <property type="entry name" value="PII_UdlTrfase/GS_AdlTrfase"/>
</dbReference>
<comment type="caution">
    <text evidence="8">Lacks conserved residue(s) required for the propagation of feature annotation.</text>
</comment>
<accession>I1YG53</accession>
<dbReference type="SUPFAM" id="SSF109604">
    <property type="entry name" value="HD-domain/PDEase-like"/>
    <property type="match status" value="1"/>
</dbReference>
<dbReference type="PROSITE" id="PS51671">
    <property type="entry name" value="ACT"/>
    <property type="match status" value="2"/>
</dbReference>
<dbReference type="Pfam" id="PF08335">
    <property type="entry name" value="GlnD_UR_UTase"/>
    <property type="match status" value="1"/>
</dbReference>
<dbReference type="GO" id="GO:0008773">
    <property type="term" value="F:[protein-PII] uridylyltransferase activity"/>
    <property type="evidence" value="ECO:0007669"/>
    <property type="project" value="UniProtKB-UniRule"/>
</dbReference>
<comment type="activity regulation">
    <text evidence="8">Uridylyltransferase (UTase) activity is inhibited by glutamine, while glutamine activates uridylyl-removing (UR) activity.</text>
</comment>
<keyword evidence="2 8" id="KW-0548">Nucleotidyltransferase</keyword>
<evidence type="ECO:0000256" key="4">
    <source>
        <dbReference type="ARBA" id="ARBA00022801"/>
    </source>
</evidence>
<reference evidence="11 12" key="1">
    <citation type="journal article" date="2012" name="J. Bacteriol.">
        <title>Complete genome sequences of Methylophaga sp. strain JAM1 and Methylophaga sp. strain JAM7.</title>
        <authorList>
            <person name="Villeneuve C."/>
            <person name="Martineau C."/>
            <person name="Mauffrey F."/>
            <person name="Villemur R."/>
        </authorList>
    </citation>
    <scope>NUCLEOTIDE SEQUENCE [LARGE SCALE GENOMIC DNA]</scope>
    <source>
        <strain evidence="11 12">JAM7</strain>
    </source>
</reference>
<dbReference type="GO" id="GO:0008893">
    <property type="term" value="F:guanosine-3',5'-bis(diphosphate) 3'-diphosphatase activity"/>
    <property type="evidence" value="ECO:0007669"/>
    <property type="project" value="UniProtKB-EC"/>
</dbReference>
<feature type="domain" description="HD" evidence="10">
    <location>
        <begin position="453"/>
        <end position="575"/>
    </location>
</feature>
<dbReference type="PATRIC" id="fig|754477.3.peg.717"/>
<dbReference type="FunFam" id="1.10.3090.10:FF:000005">
    <property type="entry name" value="Bifunctional uridylyltransferase/uridylyl-removing enzyme"/>
    <property type="match status" value="1"/>
</dbReference>
<dbReference type="AlphaFoldDB" id="I1YG53"/>
<dbReference type="SUPFAM" id="SSF81301">
    <property type="entry name" value="Nucleotidyltransferase"/>
    <property type="match status" value="1"/>
</dbReference>
<dbReference type="InterPro" id="IPR006674">
    <property type="entry name" value="HD_domain"/>
</dbReference>
<gene>
    <name evidence="8" type="primary">glnD</name>
    <name evidence="11" type="ordered locus">Q7C_725</name>
</gene>
<dbReference type="PIRSF" id="PIRSF006288">
    <property type="entry name" value="PII_uridyltransf"/>
    <property type="match status" value="1"/>
</dbReference>
<dbReference type="EC" id="2.7.7.59" evidence="8"/>
<evidence type="ECO:0000256" key="6">
    <source>
        <dbReference type="ARBA" id="ARBA00023268"/>
    </source>
</evidence>
<name>I1YG53_METFJ</name>
<dbReference type="InterPro" id="IPR003607">
    <property type="entry name" value="HD/PDEase_dom"/>
</dbReference>
<evidence type="ECO:0000259" key="10">
    <source>
        <dbReference type="PROSITE" id="PS51831"/>
    </source>
</evidence>
<dbReference type="RefSeq" id="WP_014703317.1">
    <property type="nucleotide sequence ID" value="NC_017856.1"/>
</dbReference>
<comment type="domain">
    <text evidence="8">Has four distinct domains: an N-terminal nucleotidyltransferase (NT) domain responsible for UTase activity, a central HD domain that encodes UR activity, and two C-terminal ACT domains that seem to have a role in glutamine sensing.</text>
</comment>
<dbReference type="InterPro" id="IPR010043">
    <property type="entry name" value="UTase/UR"/>
</dbReference>
<dbReference type="NCBIfam" id="TIGR01693">
    <property type="entry name" value="UTase_glnD"/>
    <property type="match status" value="1"/>
</dbReference>
<dbReference type="EMBL" id="CP003380">
    <property type="protein sequence ID" value="AFJ01896.1"/>
    <property type="molecule type" value="Genomic_DNA"/>
</dbReference>
<dbReference type="PANTHER" id="PTHR47320">
    <property type="entry name" value="BIFUNCTIONAL URIDYLYLTRANSFERASE/URIDYLYL-REMOVING ENZYME"/>
    <property type="match status" value="1"/>
</dbReference>
<dbReference type="Pfam" id="PF01909">
    <property type="entry name" value="NTP_transf_2"/>
    <property type="match status" value="1"/>
</dbReference>
<keyword evidence="4 8" id="KW-0378">Hydrolase</keyword>
<dbReference type="Gene3D" id="1.10.3210.10">
    <property type="entry name" value="Hypothetical protein af1432"/>
    <property type="match status" value="1"/>
</dbReference>
<dbReference type="Gene3D" id="3.30.70.260">
    <property type="match status" value="1"/>
</dbReference>
<dbReference type="eggNOG" id="COG2844">
    <property type="taxonomic scope" value="Bacteria"/>
</dbReference>
<dbReference type="GO" id="GO:0008081">
    <property type="term" value="F:phosphoric diester hydrolase activity"/>
    <property type="evidence" value="ECO:0007669"/>
    <property type="project" value="UniProtKB-UniRule"/>
</dbReference>
<evidence type="ECO:0000256" key="3">
    <source>
        <dbReference type="ARBA" id="ARBA00022737"/>
    </source>
</evidence>
<dbReference type="HOGENOM" id="CLU_012833_0_0_6"/>
<dbReference type="SUPFAM" id="SSF55021">
    <property type="entry name" value="ACT-like"/>
    <property type="match status" value="2"/>
</dbReference>
<dbReference type="CDD" id="cd05401">
    <property type="entry name" value="NT_GlnE_GlnD_like"/>
    <property type="match status" value="1"/>
</dbReference>
<evidence type="ECO:0000313" key="12">
    <source>
        <dbReference type="Proteomes" id="UP000009145"/>
    </source>
</evidence>
<comment type="catalytic activity">
    <reaction evidence="8">
        <text>[protein-PII]-uridylyl-L-tyrosine + H2O = [protein-PII]-L-tyrosine + UMP + H(+)</text>
        <dbReference type="Rhea" id="RHEA:48600"/>
        <dbReference type="Rhea" id="RHEA-COMP:12147"/>
        <dbReference type="Rhea" id="RHEA-COMP:12148"/>
        <dbReference type="ChEBI" id="CHEBI:15377"/>
        <dbReference type="ChEBI" id="CHEBI:15378"/>
        <dbReference type="ChEBI" id="CHEBI:46858"/>
        <dbReference type="ChEBI" id="CHEBI:57865"/>
        <dbReference type="ChEBI" id="CHEBI:90602"/>
    </reaction>
</comment>
<dbReference type="GO" id="GO:0006808">
    <property type="term" value="P:regulation of nitrogen utilization"/>
    <property type="evidence" value="ECO:0007669"/>
    <property type="project" value="UniProtKB-UniRule"/>
</dbReference>
<dbReference type="KEGG" id="mec:Q7C_725"/>
<dbReference type="InterPro" id="IPR043519">
    <property type="entry name" value="NT_sf"/>
</dbReference>
<evidence type="ECO:0000256" key="5">
    <source>
        <dbReference type="ARBA" id="ARBA00022842"/>
    </source>
</evidence>
<dbReference type="CDD" id="cd00077">
    <property type="entry name" value="HDc"/>
    <property type="match status" value="1"/>
</dbReference>
<comment type="catalytic activity">
    <reaction evidence="7">
        <text>guanosine 3',5'-bis(diphosphate) + H2O = GDP + diphosphate + H(+)</text>
        <dbReference type="Rhea" id="RHEA:14253"/>
        <dbReference type="ChEBI" id="CHEBI:15377"/>
        <dbReference type="ChEBI" id="CHEBI:15378"/>
        <dbReference type="ChEBI" id="CHEBI:33019"/>
        <dbReference type="ChEBI" id="CHEBI:58189"/>
        <dbReference type="ChEBI" id="CHEBI:77828"/>
        <dbReference type="EC" id="3.1.7.2"/>
    </reaction>
</comment>
<evidence type="ECO:0000256" key="7">
    <source>
        <dbReference type="ARBA" id="ARBA00047968"/>
    </source>
</evidence>
<dbReference type="SUPFAM" id="SSF81593">
    <property type="entry name" value="Nucleotidyltransferase substrate binding subunit/domain"/>
    <property type="match status" value="1"/>
</dbReference>
<dbReference type="InterPro" id="IPR002912">
    <property type="entry name" value="ACT_dom"/>
</dbReference>
<protein>
    <recommendedName>
        <fullName evidence="8">Bifunctional uridylyltransferase/uridylyl-removing enzyme</fullName>
        <shortName evidence="8">UTase/UR</shortName>
    </recommendedName>
    <alternativeName>
        <fullName evidence="8">Bifunctional [protein-PII] modification enzyme</fullName>
    </alternativeName>
    <alternativeName>
        <fullName evidence="8">Bifunctional nitrogen sensor protein</fullName>
    </alternativeName>
    <domain>
        <recommendedName>
            <fullName evidence="8">[Protein-PII] uridylyltransferase</fullName>
            <shortName evidence="8">PII uridylyltransferase</shortName>
            <shortName evidence="8">UTase</shortName>
            <ecNumber evidence="8">2.7.7.59</ecNumber>
        </recommendedName>
    </domain>
    <domain>
        <recommendedName>
            <fullName evidence="8">[Protein-PII]-UMP uridylyl-removing enzyme</fullName>
            <shortName evidence="8">UR</shortName>
            <ecNumber evidence="8">3.1.4.-</ecNumber>
        </recommendedName>
    </domain>
</protein>
<comment type="catalytic activity">
    <reaction evidence="8">
        <text>[protein-PII]-L-tyrosine + UTP = [protein-PII]-uridylyl-L-tyrosine + diphosphate</text>
        <dbReference type="Rhea" id="RHEA:13673"/>
        <dbReference type="Rhea" id="RHEA-COMP:12147"/>
        <dbReference type="Rhea" id="RHEA-COMP:12148"/>
        <dbReference type="ChEBI" id="CHEBI:33019"/>
        <dbReference type="ChEBI" id="CHEBI:46398"/>
        <dbReference type="ChEBI" id="CHEBI:46858"/>
        <dbReference type="ChEBI" id="CHEBI:90602"/>
        <dbReference type="EC" id="2.7.7.59"/>
    </reaction>
</comment>
<evidence type="ECO:0000256" key="1">
    <source>
        <dbReference type="ARBA" id="ARBA00022679"/>
    </source>
</evidence>
<comment type="function">
    <text evidence="8">Modifies, by uridylylation and deuridylylation, the PII regulatory proteins (GlnB and homologs), in response to the nitrogen status of the cell that GlnD senses through the glutamine level. Under low glutamine levels, catalyzes the conversion of the PII proteins and UTP to PII-UMP and PPi, while under higher glutamine levels, GlnD hydrolyzes PII-UMP to PII and UMP (deuridylylation). Thus, controls uridylylation state and activity of the PII proteins, and plays an important role in the regulation of nitrogen assimilation and metabolism.</text>
</comment>
<dbReference type="CDD" id="cd04900">
    <property type="entry name" value="ACT_UUR-like_1"/>
    <property type="match status" value="1"/>
</dbReference>
<feature type="domain" description="ACT" evidence="9">
    <location>
        <begin position="695"/>
        <end position="774"/>
    </location>
</feature>
<feature type="region of interest" description="Uridylyltransferase" evidence="8">
    <location>
        <begin position="1"/>
        <end position="334"/>
    </location>
</feature>